<keyword evidence="3" id="KW-1185">Reference proteome</keyword>
<evidence type="ECO:0000313" key="2">
    <source>
        <dbReference type="EMBL" id="MBM6806260.1"/>
    </source>
</evidence>
<proteinExistence type="predicted"/>
<dbReference type="EMBL" id="JACJKJ010000006">
    <property type="protein sequence ID" value="MBM6806260.1"/>
    <property type="molecule type" value="Genomic_DNA"/>
</dbReference>
<feature type="chain" id="PRO_5047447094" evidence="1">
    <location>
        <begin position="21"/>
        <end position="350"/>
    </location>
</feature>
<protein>
    <submittedName>
        <fullName evidence="2">6-bladed beta-propeller</fullName>
    </submittedName>
</protein>
<comment type="caution">
    <text evidence="2">The sequence shown here is derived from an EMBL/GenBank/DDBJ whole genome shotgun (WGS) entry which is preliminary data.</text>
</comment>
<dbReference type="SUPFAM" id="SSF101898">
    <property type="entry name" value="NHL repeat"/>
    <property type="match status" value="1"/>
</dbReference>
<dbReference type="RefSeq" id="WP_204500004.1">
    <property type="nucleotide sequence ID" value="NZ_JACJKJ010000006.1"/>
</dbReference>
<name>A0ABS2F7N6_9BACE</name>
<reference evidence="2 3" key="1">
    <citation type="journal article" date="2021" name="Sci. Rep.">
        <title>The distribution of antibiotic resistance genes in chicken gut microbiota commensals.</title>
        <authorList>
            <person name="Juricova H."/>
            <person name="Matiasovicova J."/>
            <person name="Kubasova T."/>
            <person name="Cejkova D."/>
            <person name="Rychlik I."/>
        </authorList>
    </citation>
    <scope>NUCLEOTIDE SEQUENCE [LARGE SCALE GENOMIC DNA]</scope>
    <source>
        <strain evidence="2 3">An768</strain>
    </source>
</reference>
<evidence type="ECO:0000313" key="3">
    <source>
        <dbReference type="Proteomes" id="UP000782117"/>
    </source>
</evidence>
<dbReference type="Proteomes" id="UP000782117">
    <property type="component" value="Unassembled WGS sequence"/>
</dbReference>
<feature type="signal peptide" evidence="1">
    <location>
        <begin position="1"/>
        <end position="20"/>
    </location>
</feature>
<sequence length="350" mass="39811">MKHLLYILSLLFACSSCVNTTVSMCDLFPESATMQCKEKVFDIDSIRKPVDMYYVDGKLYMIDMYSSPLVTAFDWETGKYVGSFANRGQGPDEYLWFSTASSFNNKLGLYDTNKKEFVWFSFRDTIHSSSIKLAYSDTMFPFKVTALSDDYFVATGLIEENKRFVLYNKNGEKVSVFGDYPKENPDADYGFQANAFAYQPTGMVYNPEKRVFAVGGRDGQIVSFYDMSDVTHPKLLKEHIASYPRFHDESTGKYASVRFLSDNIAGFMGMAVTEKYCVGLFRGKPDPEDNIESMGGDKLLLFDWDGTPVKYVQLPQEYRMIASSERQIILLGFDSGTSEYIIHTIDICNL</sequence>
<organism evidence="2 3">
    <name type="scientific">Bacteroides caecicola</name>
    <dbReference type="NCBI Taxonomy" id="1462569"/>
    <lineage>
        <taxon>Bacteria</taxon>
        <taxon>Pseudomonadati</taxon>
        <taxon>Bacteroidota</taxon>
        <taxon>Bacteroidia</taxon>
        <taxon>Bacteroidales</taxon>
        <taxon>Bacteroidaceae</taxon>
        <taxon>Bacteroides</taxon>
    </lineage>
</organism>
<dbReference type="Pfam" id="PF15869">
    <property type="entry name" value="TolB_like"/>
    <property type="match status" value="1"/>
</dbReference>
<keyword evidence="1" id="KW-0732">Signal</keyword>
<evidence type="ECO:0000256" key="1">
    <source>
        <dbReference type="SAM" id="SignalP"/>
    </source>
</evidence>
<accession>A0ABS2F7N6</accession>
<gene>
    <name evidence="2" type="ORF">H6A24_07075</name>
</gene>